<proteinExistence type="predicted"/>
<protein>
    <submittedName>
        <fullName evidence="1">Uncharacterized protein</fullName>
    </submittedName>
</protein>
<gene>
    <name evidence="1" type="ORF">GB996_03655</name>
</gene>
<dbReference type="Proteomes" id="UP000442109">
    <property type="component" value="Unassembled WGS sequence"/>
</dbReference>
<dbReference type="EMBL" id="WFKQ01000002">
    <property type="protein sequence ID" value="MUG31884.1"/>
    <property type="molecule type" value="Genomic_DNA"/>
</dbReference>
<accession>A0A844LZ93</accession>
<name>A0A844LZ93_9GAMM</name>
<dbReference type="AlphaFoldDB" id="A0A844LZ93"/>
<organism evidence="1 2">
    <name type="scientific">Psychrobacter sanguinis</name>
    <dbReference type="NCBI Taxonomy" id="861445"/>
    <lineage>
        <taxon>Bacteria</taxon>
        <taxon>Pseudomonadati</taxon>
        <taxon>Pseudomonadota</taxon>
        <taxon>Gammaproteobacteria</taxon>
        <taxon>Moraxellales</taxon>
        <taxon>Moraxellaceae</taxon>
        <taxon>Psychrobacter</taxon>
    </lineage>
</organism>
<dbReference type="RefSeq" id="WP_155586876.1">
    <property type="nucleotide sequence ID" value="NZ_WFKQ01000002.1"/>
</dbReference>
<evidence type="ECO:0000313" key="2">
    <source>
        <dbReference type="Proteomes" id="UP000442109"/>
    </source>
</evidence>
<sequence>MMSAPTSQLEALTQHIAQIITHLVEQQTVDSDNASNKTAAGFELLLISNTDHTKSVAKALETGFKDKLDLAITTHSPQDFVQINFNKRYDLGCFIEGSLIDNQPLQPLTPLDTDTLKLIATRLRDLFAEQSLLFLAASGHCGGPDKSAGVTDKFSLNDLGYTLLPITESNDCYSHCWQFNLYDYKRQPDWLNARFWANPENFDKYRW</sequence>
<comment type="caution">
    <text evidence="1">The sequence shown here is derived from an EMBL/GenBank/DDBJ whole genome shotgun (WGS) entry which is preliminary data.</text>
</comment>
<reference evidence="1 2" key="1">
    <citation type="journal article" date="2019" name="PLoS ONE">
        <title>Pup mortality in New Zealand sea lions (Phocarctos hookeri) at Enderby Island, Auckland Islands, 2013-18.</title>
        <authorList>
            <person name="Michael S.A."/>
            <person name="Hayman D.T.S."/>
            <person name="Gray R."/>
            <person name="Zhang J."/>
            <person name="Rogers L."/>
            <person name="Roe W.D."/>
        </authorList>
    </citation>
    <scope>NUCLEOTIDE SEQUENCE [LARGE SCALE GENOMIC DNA]</scope>
    <source>
        <strain evidence="1 2">SM868</strain>
    </source>
</reference>
<keyword evidence="2" id="KW-1185">Reference proteome</keyword>
<dbReference type="OrthoDB" id="5609094at2"/>
<evidence type="ECO:0000313" key="1">
    <source>
        <dbReference type="EMBL" id="MUG31884.1"/>
    </source>
</evidence>
<dbReference type="Pfam" id="PF19742">
    <property type="entry name" value="DUF6231"/>
    <property type="match status" value="1"/>
</dbReference>
<dbReference type="InterPro" id="IPR046199">
    <property type="entry name" value="DUF6231"/>
</dbReference>